<dbReference type="GO" id="GO:0005576">
    <property type="term" value="C:extracellular region"/>
    <property type="evidence" value="ECO:0007669"/>
    <property type="project" value="UniProtKB-SubCell"/>
</dbReference>
<organism evidence="5 6">
    <name type="scientific">Cryptolaemus montrouzieri</name>
    <dbReference type="NCBI Taxonomy" id="559131"/>
    <lineage>
        <taxon>Eukaryota</taxon>
        <taxon>Metazoa</taxon>
        <taxon>Ecdysozoa</taxon>
        <taxon>Arthropoda</taxon>
        <taxon>Hexapoda</taxon>
        <taxon>Insecta</taxon>
        <taxon>Pterygota</taxon>
        <taxon>Neoptera</taxon>
        <taxon>Endopterygota</taxon>
        <taxon>Coleoptera</taxon>
        <taxon>Polyphaga</taxon>
        <taxon>Cucujiformia</taxon>
        <taxon>Coccinelloidea</taxon>
        <taxon>Coccinellidae</taxon>
        <taxon>Scymninae</taxon>
        <taxon>Scymnini</taxon>
        <taxon>Cryptolaemus</taxon>
    </lineage>
</organism>
<reference evidence="5 6" key="1">
    <citation type="journal article" date="2021" name="BMC Biol.">
        <title>Horizontally acquired antibacterial genes associated with adaptive radiation of ladybird beetles.</title>
        <authorList>
            <person name="Li H.S."/>
            <person name="Tang X.F."/>
            <person name="Huang Y.H."/>
            <person name="Xu Z.Y."/>
            <person name="Chen M.L."/>
            <person name="Du X.Y."/>
            <person name="Qiu B.Y."/>
            <person name="Chen P.T."/>
            <person name="Zhang W."/>
            <person name="Slipinski A."/>
            <person name="Escalona H.E."/>
            <person name="Waterhouse R.M."/>
            <person name="Zwick A."/>
            <person name="Pang H."/>
        </authorList>
    </citation>
    <scope>NUCLEOTIDE SEQUENCE [LARGE SCALE GENOMIC DNA]</scope>
    <source>
        <strain evidence="5">SYSU2018</strain>
    </source>
</reference>
<keyword evidence="3" id="KW-0732">Signal</keyword>
<dbReference type="Pfam" id="PF00188">
    <property type="entry name" value="CAP"/>
    <property type="match status" value="1"/>
</dbReference>
<evidence type="ECO:0000256" key="1">
    <source>
        <dbReference type="ARBA" id="ARBA00004613"/>
    </source>
</evidence>
<gene>
    <name evidence="5" type="ORF">HHI36_012440</name>
</gene>
<evidence type="ECO:0000256" key="3">
    <source>
        <dbReference type="SAM" id="SignalP"/>
    </source>
</evidence>
<dbReference type="Proteomes" id="UP001516400">
    <property type="component" value="Unassembled WGS sequence"/>
</dbReference>
<comment type="caution">
    <text evidence="5">The sequence shown here is derived from an EMBL/GenBank/DDBJ whole genome shotgun (WGS) entry which is preliminary data.</text>
</comment>
<feature type="chain" id="PRO_5044871090" description="SCP domain-containing protein" evidence="3">
    <location>
        <begin position="21"/>
        <end position="478"/>
    </location>
</feature>
<dbReference type="AlphaFoldDB" id="A0ABD2NEZ4"/>
<dbReference type="SUPFAM" id="SSF55797">
    <property type="entry name" value="PR-1-like"/>
    <property type="match status" value="1"/>
</dbReference>
<name>A0ABD2NEZ4_9CUCU</name>
<evidence type="ECO:0000259" key="4">
    <source>
        <dbReference type="Pfam" id="PF00188"/>
    </source>
</evidence>
<dbReference type="InterPro" id="IPR014044">
    <property type="entry name" value="CAP_dom"/>
</dbReference>
<sequence length="478" mass="54230">MQLNFHSIVVYVLLIRYGVTVKQMMKPNFVPYCTTREKCRSACTCEITPNCSLVATDESIRNSILFYHNRIRDIQSLAEPQPAGMTMLKYDLELEEISKCWASRCDDDYTDCFMTSNYHETSQAVGQIDLEHDQVPNNIMWIQIINYWLGSAKTLTVGAVNRLPAGEEGEILHNYAQIMSDRILAVGCAWSLLDTYLTFVCTYGPKGPLQGDSIYRAGHPCSLCPKYYACDDEKPFSRLCKTIEQPIIPSVKTPPRPPPQQLQSYPHTLTNTEKYLQTKSLLFPQNKPTYLPATPPLPRPSSLFVSSKPSQEPTQLLLYQYRPIHMQSEPAKQEYQMKYTLAQRALPQYEVTVPSQTFDLPPPIPQLPLEPPPPDNQIDPQVPPDVSQYQEYPIYADVTEEPFPVPTVISSECPPKHDFAPPPPPLPPHPEIGYIPVGSPIYTQPTFPVKKKAHKKSAAIKPRINYLYCVFSFIFISV</sequence>
<keyword evidence="2" id="KW-0964">Secreted</keyword>
<protein>
    <recommendedName>
        <fullName evidence="4">SCP domain-containing protein</fullName>
    </recommendedName>
</protein>
<evidence type="ECO:0000313" key="5">
    <source>
        <dbReference type="EMBL" id="KAL3277082.1"/>
    </source>
</evidence>
<accession>A0ABD2NEZ4</accession>
<feature type="domain" description="SCP" evidence="4">
    <location>
        <begin position="67"/>
        <end position="203"/>
    </location>
</feature>
<comment type="subcellular location">
    <subcellularLocation>
        <location evidence="1">Secreted</location>
    </subcellularLocation>
</comment>
<dbReference type="EMBL" id="JABFTP020000103">
    <property type="protein sequence ID" value="KAL3277082.1"/>
    <property type="molecule type" value="Genomic_DNA"/>
</dbReference>
<evidence type="ECO:0000256" key="2">
    <source>
        <dbReference type="ARBA" id="ARBA00022525"/>
    </source>
</evidence>
<proteinExistence type="predicted"/>
<dbReference type="Gene3D" id="3.40.33.10">
    <property type="entry name" value="CAP"/>
    <property type="match status" value="1"/>
</dbReference>
<keyword evidence="6" id="KW-1185">Reference proteome</keyword>
<dbReference type="CDD" id="cd05380">
    <property type="entry name" value="CAP_euk"/>
    <property type="match status" value="1"/>
</dbReference>
<evidence type="ECO:0000313" key="6">
    <source>
        <dbReference type="Proteomes" id="UP001516400"/>
    </source>
</evidence>
<dbReference type="InterPro" id="IPR035940">
    <property type="entry name" value="CAP_sf"/>
</dbReference>
<feature type="signal peptide" evidence="3">
    <location>
        <begin position="1"/>
        <end position="20"/>
    </location>
</feature>